<dbReference type="Proteomes" id="UP000002630">
    <property type="component" value="Linkage Group LG12"/>
</dbReference>
<dbReference type="Gene3D" id="3.30.160.100">
    <property type="entry name" value="Ribosome hibernation promotion factor-like"/>
    <property type="match status" value="1"/>
</dbReference>
<dbReference type="Pfam" id="PF02482">
    <property type="entry name" value="Ribosomal_S30AE"/>
    <property type="match status" value="1"/>
</dbReference>
<dbReference type="Gene3D" id="3.30.505.50">
    <property type="entry name" value="Sigma 54 modulation/S30EA ribosomal protein, C-terminal domain"/>
    <property type="match status" value="1"/>
</dbReference>
<dbReference type="InterPro" id="IPR032528">
    <property type="entry name" value="Ribosom_S30AE_C"/>
</dbReference>
<keyword evidence="3" id="KW-0689">Ribosomal protein</keyword>
<dbReference type="PANTHER" id="PTHR33231:SF1">
    <property type="entry name" value="30S RIBOSOMAL PROTEIN"/>
    <property type="match status" value="1"/>
</dbReference>
<gene>
    <name evidence="3" type="primary">rps22</name>
    <name evidence="3" type="ORF">Esi_0158_0036</name>
</gene>
<dbReference type="InterPro" id="IPR003489">
    <property type="entry name" value="RHF/RaiA"/>
</dbReference>
<accession>D8LG85</accession>
<sequence length="269" mass="29436">MVARRFCLIAAVGNCSLAMGFHFRAPLSSTGLGTAQQQWSAPAQTAPRRSNLVPLQAVAGATSRRAPIIVTGNNVEVTEPLKEYVEKKMAKVLDKVGSSVSKVDVHLSVNKNPSVSDNHNTEVTVFSKNHVIRATDNSDNMYASVDQVTDRIQRKLRRFKERKVAGMRGRSGVGGLSEKTAEKDMDAAAAEAADEDPFEDKYGDEPEAMAVVKTKSFPMPAISLEEAVTCLEYIGHDFYLFRNEETNEVNVVYKRKSGGVGLIEPESEK</sequence>
<dbReference type="eggNOG" id="ENOG502QQ0F">
    <property type="taxonomic scope" value="Eukaryota"/>
</dbReference>
<keyword evidence="1" id="KW-0810">Translation regulation</keyword>
<name>D8LG85_ECTSI</name>
<dbReference type="STRING" id="2880.D8LG85"/>
<dbReference type="InterPro" id="IPR034694">
    <property type="entry name" value="HPF_long/plastid"/>
</dbReference>
<dbReference type="AlphaFoldDB" id="D8LG85"/>
<dbReference type="EMBL" id="FN649737">
    <property type="protein sequence ID" value="CBN78984.1"/>
    <property type="molecule type" value="Genomic_DNA"/>
</dbReference>
<dbReference type="GO" id="GO:0045900">
    <property type="term" value="P:negative regulation of translational elongation"/>
    <property type="evidence" value="ECO:0007669"/>
    <property type="project" value="TreeGrafter"/>
</dbReference>
<dbReference type="HAMAP" id="MF_00839">
    <property type="entry name" value="HPF"/>
    <property type="match status" value="1"/>
</dbReference>
<dbReference type="Pfam" id="PF16321">
    <property type="entry name" value="Ribosom_S30AE_C"/>
    <property type="match status" value="1"/>
</dbReference>
<dbReference type="OMA" id="KYFAMPP"/>
<dbReference type="InterPro" id="IPR050574">
    <property type="entry name" value="HPF/YfiA_ribosome-assoc"/>
</dbReference>
<evidence type="ECO:0000313" key="3">
    <source>
        <dbReference type="EMBL" id="CBN78984.1"/>
    </source>
</evidence>
<feature type="domain" description="Sigma 54 modulation/S30EA ribosomal protein C-terminal" evidence="2">
    <location>
        <begin position="208"/>
        <end position="262"/>
    </location>
</feature>
<dbReference type="CDD" id="cd00552">
    <property type="entry name" value="RaiA"/>
    <property type="match status" value="1"/>
</dbReference>
<dbReference type="GO" id="GO:0022627">
    <property type="term" value="C:cytosolic small ribosomal subunit"/>
    <property type="evidence" value="ECO:0007669"/>
    <property type="project" value="TreeGrafter"/>
</dbReference>
<reference evidence="3 4" key="1">
    <citation type="journal article" date="2010" name="Nature">
        <title>The Ectocarpus genome and the independent evolution of multicellularity in brown algae.</title>
        <authorList>
            <person name="Cock J.M."/>
            <person name="Sterck L."/>
            <person name="Rouze P."/>
            <person name="Scornet D."/>
            <person name="Allen A.E."/>
            <person name="Amoutzias G."/>
            <person name="Anthouard V."/>
            <person name="Artiguenave F."/>
            <person name="Aury J.M."/>
            <person name="Badger J.H."/>
            <person name="Beszteri B."/>
            <person name="Billiau K."/>
            <person name="Bonnet E."/>
            <person name="Bothwell J.H."/>
            <person name="Bowler C."/>
            <person name="Boyen C."/>
            <person name="Brownlee C."/>
            <person name="Carrano C.J."/>
            <person name="Charrier B."/>
            <person name="Cho G.Y."/>
            <person name="Coelho S.M."/>
            <person name="Collen J."/>
            <person name="Corre E."/>
            <person name="Da Silva C."/>
            <person name="Delage L."/>
            <person name="Delaroque N."/>
            <person name="Dittami S.M."/>
            <person name="Doulbeau S."/>
            <person name="Elias M."/>
            <person name="Farnham G."/>
            <person name="Gachon C.M."/>
            <person name="Gschloessl B."/>
            <person name="Heesch S."/>
            <person name="Jabbari K."/>
            <person name="Jubin C."/>
            <person name="Kawai H."/>
            <person name="Kimura K."/>
            <person name="Kloareg B."/>
            <person name="Kupper F.C."/>
            <person name="Lang D."/>
            <person name="Le Bail A."/>
            <person name="Leblanc C."/>
            <person name="Lerouge P."/>
            <person name="Lohr M."/>
            <person name="Lopez P.J."/>
            <person name="Martens C."/>
            <person name="Maumus F."/>
            <person name="Michel G."/>
            <person name="Miranda-Saavedra D."/>
            <person name="Morales J."/>
            <person name="Moreau H."/>
            <person name="Motomura T."/>
            <person name="Nagasato C."/>
            <person name="Napoli C.A."/>
            <person name="Nelson D.R."/>
            <person name="Nyvall-Collen P."/>
            <person name="Peters A.F."/>
            <person name="Pommier C."/>
            <person name="Potin P."/>
            <person name="Poulain J."/>
            <person name="Quesneville H."/>
            <person name="Read B."/>
            <person name="Rensing S.A."/>
            <person name="Ritter A."/>
            <person name="Rousvoal S."/>
            <person name="Samanta M."/>
            <person name="Samson G."/>
            <person name="Schroeder D.C."/>
            <person name="Segurens B."/>
            <person name="Strittmatter M."/>
            <person name="Tonon T."/>
            <person name="Tregear J.W."/>
            <person name="Valentin K."/>
            <person name="von Dassow P."/>
            <person name="Yamagishi T."/>
            <person name="Van de Peer Y."/>
            <person name="Wincker P."/>
        </authorList>
    </citation>
    <scope>NUCLEOTIDE SEQUENCE [LARGE SCALE GENOMIC DNA]</scope>
    <source>
        <strain evidence="4">Ec32 / CCAP1310/4</strain>
    </source>
</reference>
<evidence type="ECO:0000313" key="4">
    <source>
        <dbReference type="Proteomes" id="UP000002630"/>
    </source>
</evidence>
<keyword evidence="4" id="KW-1185">Reference proteome</keyword>
<organism evidence="3 4">
    <name type="scientific">Ectocarpus siliculosus</name>
    <name type="common">Brown alga</name>
    <name type="synonym">Conferva siliculosa</name>
    <dbReference type="NCBI Taxonomy" id="2880"/>
    <lineage>
        <taxon>Eukaryota</taxon>
        <taxon>Sar</taxon>
        <taxon>Stramenopiles</taxon>
        <taxon>Ochrophyta</taxon>
        <taxon>PX clade</taxon>
        <taxon>Phaeophyceae</taxon>
        <taxon>Ectocarpales</taxon>
        <taxon>Ectocarpaceae</taxon>
        <taxon>Ectocarpus</taxon>
    </lineage>
</organism>
<dbReference type="InterPro" id="IPR036567">
    <property type="entry name" value="RHF-like"/>
</dbReference>
<dbReference type="InParanoid" id="D8LG85"/>
<proteinExistence type="inferred from homology"/>
<protein>
    <submittedName>
        <fullName evidence="3">Ribosomal protein rpS22, plastidal</fullName>
    </submittedName>
</protein>
<dbReference type="PANTHER" id="PTHR33231">
    <property type="entry name" value="30S RIBOSOMAL PROTEIN"/>
    <property type="match status" value="1"/>
</dbReference>
<evidence type="ECO:0000256" key="1">
    <source>
        <dbReference type="ARBA" id="ARBA00022845"/>
    </source>
</evidence>
<evidence type="ECO:0000259" key="2">
    <source>
        <dbReference type="Pfam" id="PF16321"/>
    </source>
</evidence>
<dbReference type="EMBL" id="FN648129">
    <property type="protein sequence ID" value="CBN78984.1"/>
    <property type="molecule type" value="Genomic_DNA"/>
</dbReference>
<dbReference type="NCBIfam" id="TIGR00741">
    <property type="entry name" value="yfiA"/>
    <property type="match status" value="1"/>
</dbReference>
<dbReference type="GO" id="GO:0043024">
    <property type="term" value="F:ribosomal small subunit binding"/>
    <property type="evidence" value="ECO:0007669"/>
    <property type="project" value="TreeGrafter"/>
</dbReference>
<dbReference type="InterPro" id="IPR038416">
    <property type="entry name" value="Ribosom_S30AE_C_sf"/>
</dbReference>
<dbReference type="OrthoDB" id="10253151at2759"/>
<keyword evidence="3" id="KW-0687">Ribonucleoprotein</keyword>
<dbReference type="SUPFAM" id="SSF69754">
    <property type="entry name" value="Ribosome binding protein Y (YfiA homologue)"/>
    <property type="match status" value="1"/>
</dbReference>